<protein>
    <submittedName>
        <fullName evidence="2">Uncharacterized protein</fullName>
    </submittedName>
</protein>
<dbReference type="PANTHER" id="PTHR33132">
    <property type="entry name" value="OSJNBB0118P14.9 PROTEIN"/>
    <property type="match status" value="1"/>
</dbReference>
<feature type="compositionally biased region" description="Low complexity" evidence="1">
    <location>
        <begin position="13"/>
        <end position="24"/>
    </location>
</feature>
<organism evidence="2">
    <name type="scientific">Nicotiana tabacum</name>
    <name type="common">Common tobacco</name>
    <dbReference type="NCBI Taxonomy" id="4097"/>
    <lineage>
        <taxon>Eukaryota</taxon>
        <taxon>Viridiplantae</taxon>
        <taxon>Streptophyta</taxon>
        <taxon>Embryophyta</taxon>
        <taxon>Tracheophyta</taxon>
        <taxon>Spermatophyta</taxon>
        <taxon>Magnoliopsida</taxon>
        <taxon>eudicotyledons</taxon>
        <taxon>Gunneridae</taxon>
        <taxon>Pentapetalae</taxon>
        <taxon>asterids</taxon>
        <taxon>lamiids</taxon>
        <taxon>Solanales</taxon>
        <taxon>Solanaceae</taxon>
        <taxon>Nicotianoideae</taxon>
        <taxon>Nicotianeae</taxon>
        <taxon>Nicotiana</taxon>
    </lineage>
</organism>
<dbReference type="KEGG" id="nta:107785712"/>
<proteinExistence type="predicted"/>
<feature type="compositionally biased region" description="Basic residues" evidence="1">
    <location>
        <begin position="1"/>
        <end position="10"/>
    </location>
</feature>
<gene>
    <name evidence="2" type="primary">LOC107785712</name>
</gene>
<dbReference type="AlphaFoldDB" id="A0A1S3ZDY3"/>
<sequence length="180" mass="20182">MEAYRCKSHNLNRSSGFSSCRSSGLLTRPASPNRVNLRRPVTSSSFSSTSTGGSISVHRREPQQNSGQQNKKRHCMCAPTNHPGSFRCSLHKNSNQPKYGHINTTTLNLNIMRRSAMVNSLVGIGAVEDGELVKRKLIAFIIWPSKSNSYHHNHNHNLKPTHDFQPRSSRLSVMSKARDF</sequence>
<reference evidence="2" key="1">
    <citation type="submission" date="2025-08" db="UniProtKB">
        <authorList>
            <consortium name="RefSeq"/>
        </authorList>
    </citation>
    <scope>IDENTIFICATION</scope>
</reference>
<evidence type="ECO:0000256" key="1">
    <source>
        <dbReference type="SAM" id="MobiDB-lite"/>
    </source>
</evidence>
<feature type="region of interest" description="Disordered" evidence="1">
    <location>
        <begin position="1"/>
        <end position="74"/>
    </location>
</feature>
<dbReference type="PANTHER" id="PTHR33132:SF95">
    <property type="entry name" value="SERINE-RICH PROTEIN-LIKE PROTEIN"/>
    <property type="match status" value="1"/>
</dbReference>
<dbReference type="PaxDb" id="4097-A0A1S3ZDY3"/>
<name>A0A1S3ZDY3_TOBAC</name>
<dbReference type="OrthoDB" id="1725909at2759"/>
<feature type="compositionally biased region" description="Low complexity" evidence="1">
    <location>
        <begin position="42"/>
        <end position="56"/>
    </location>
</feature>
<feature type="region of interest" description="Disordered" evidence="1">
    <location>
        <begin position="153"/>
        <end position="180"/>
    </location>
</feature>
<accession>A0A1S3ZDY3</accession>
<dbReference type="STRING" id="4097.A0A1S3ZDY3"/>
<evidence type="ECO:0000313" key="2">
    <source>
        <dbReference type="RefSeq" id="XP_016462564.1"/>
    </source>
</evidence>
<dbReference type="RefSeq" id="XP_016462564.1">
    <property type="nucleotide sequence ID" value="XM_016607078.1"/>
</dbReference>